<dbReference type="GO" id="GO:0006386">
    <property type="term" value="P:termination of RNA polymerase III transcription"/>
    <property type="evidence" value="ECO:0007669"/>
    <property type="project" value="EnsemblFungi"/>
</dbReference>
<dbReference type="GO" id="GO:0006362">
    <property type="term" value="P:transcription elongation by RNA polymerase I"/>
    <property type="evidence" value="ECO:0007669"/>
    <property type="project" value="EnsemblFungi"/>
</dbReference>
<dbReference type="InterPro" id="IPR036710">
    <property type="entry name" value="RNA_pol_Rpb5_N_sf"/>
</dbReference>
<dbReference type="InterPro" id="IPR014381">
    <property type="entry name" value="Arch_Rpo5/euc_Rpb5"/>
</dbReference>
<dbReference type="GO" id="GO:0006361">
    <property type="term" value="P:transcription initiation at RNA polymerase I promoter"/>
    <property type="evidence" value="ECO:0007669"/>
    <property type="project" value="EnsemblFungi"/>
</dbReference>
<evidence type="ECO:0000256" key="2">
    <source>
        <dbReference type="ARBA" id="ARBA00020809"/>
    </source>
</evidence>
<evidence type="ECO:0000256" key="3">
    <source>
        <dbReference type="ARBA" id="ARBA00023163"/>
    </source>
</evidence>
<reference evidence="8 10" key="1">
    <citation type="journal article" date="2013" name="Curr. Biol.">
        <title>Shared signatures of parasitism and phylogenomics unite Cryptomycota and microsporidia.</title>
        <authorList>
            <person name="James T.Y."/>
            <person name="Pelin A."/>
            <person name="Bonen L."/>
            <person name="Ahrendt S."/>
            <person name="Sain D."/>
            <person name="Corradi N."/>
            <person name="Stajich J.E."/>
        </authorList>
    </citation>
    <scope>NUCLEOTIDE SEQUENCE [LARGE SCALE GENOMIC DNA]</scope>
    <source>
        <strain evidence="8">CSF55</strain>
        <strain evidence="8">CSF55</strain>
    </source>
</reference>
<organism evidence="8 10">
    <name type="scientific">Rozella allomycis (strain CSF55)</name>
    <dbReference type="NCBI Taxonomy" id="988480"/>
    <lineage>
        <taxon>Eukaryota</taxon>
        <taxon>Fungi</taxon>
        <taxon>Fungi incertae sedis</taxon>
        <taxon>Cryptomycota</taxon>
        <taxon>Cryptomycota incertae sedis</taxon>
        <taxon>Rozella</taxon>
    </lineage>
</organism>
<keyword evidence="3" id="KW-0804">Transcription</keyword>
<dbReference type="GO" id="GO:0005665">
    <property type="term" value="C:RNA polymerase II, core complex"/>
    <property type="evidence" value="ECO:0007669"/>
    <property type="project" value="EnsemblFungi"/>
</dbReference>
<dbReference type="Gene3D" id="3.90.940.20">
    <property type="entry name" value="RPB5-like RNA polymerase subunit"/>
    <property type="match status" value="1"/>
</dbReference>
<comment type="similarity">
    <text evidence="5">Belongs to the archaeal Rpo5/eukaryotic RPB5 RNA polymerase subunit family.</text>
</comment>
<evidence type="ECO:0000313" key="8">
    <source>
        <dbReference type="EMBL" id="EPZ34645.1"/>
    </source>
</evidence>
<dbReference type="GO" id="GO:0003899">
    <property type="term" value="F:DNA-directed RNA polymerase activity"/>
    <property type="evidence" value="ECO:0007669"/>
    <property type="project" value="EnsemblFungi"/>
</dbReference>
<feature type="domain" description="RNA polymerase Rpb5 N-terminal" evidence="7">
    <location>
        <begin position="6"/>
        <end position="82"/>
    </location>
</feature>
<dbReference type="PROSITE" id="PS01110">
    <property type="entry name" value="RNA_POL_H_23KD"/>
    <property type="match status" value="1"/>
</dbReference>
<dbReference type="GO" id="GO:0003968">
    <property type="term" value="F:RNA-directed RNA polymerase activity"/>
    <property type="evidence" value="ECO:0007669"/>
    <property type="project" value="EnsemblFungi"/>
</dbReference>
<dbReference type="OrthoDB" id="248779at2759"/>
<reference evidence="9" key="3">
    <citation type="submission" date="2018-08" db="EMBL/GenBank/DDBJ databases">
        <title>Leveraging single-cell genomics to expand the Fungal Tree of Life.</title>
        <authorList>
            <consortium name="DOE Joint Genome Institute"/>
            <person name="Ahrendt S.R."/>
            <person name="Quandt C.A."/>
            <person name="Ciobanu D."/>
            <person name="Clum A."/>
            <person name="Salamov A."/>
            <person name="Andreopoulos B."/>
            <person name="Cheng J.-F."/>
            <person name="Woyke T."/>
            <person name="Pelin A."/>
            <person name="Henrissat B."/>
            <person name="Reynolds N."/>
            <person name="Benny G.L."/>
            <person name="Smith M.E."/>
            <person name="James T.Y."/>
            <person name="Grigoriev I.V."/>
        </authorList>
    </citation>
    <scope>NUCLEOTIDE SEQUENCE</scope>
    <source>
        <strain evidence="9">CSF55</strain>
    </source>
</reference>
<dbReference type="Proteomes" id="UP000030755">
    <property type="component" value="Unassembled WGS sequence"/>
</dbReference>
<dbReference type="GO" id="GO:0005736">
    <property type="term" value="C:RNA polymerase I complex"/>
    <property type="evidence" value="ECO:0007669"/>
    <property type="project" value="EnsemblFungi"/>
</dbReference>
<dbReference type="Pfam" id="PF03871">
    <property type="entry name" value="RNA_pol_Rpb5_N"/>
    <property type="match status" value="1"/>
</dbReference>
<dbReference type="GO" id="GO:0006367">
    <property type="term" value="P:transcription initiation at RNA polymerase II promoter"/>
    <property type="evidence" value="ECO:0007669"/>
    <property type="project" value="EnsemblFungi"/>
</dbReference>
<dbReference type="PANTHER" id="PTHR10535:SF0">
    <property type="entry name" value="DNA-DIRECTED RNA POLYMERASES I, II, AND III SUBUNIT RPABC1"/>
    <property type="match status" value="1"/>
</dbReference>
<dbReference type="FunFam" id="3.90.940.20:FF:000001">
    <property type="entry name" value="DNA-directed RNA polymerases I, II, and III subunit RPABC1"/>
    <property type="match status" value="1"/>
</dbReference>
<dbReference type="SUPFAM" id="SSF53036">
    <property type="entry name" value="Eukaryotic RPB5 N-terminal domain"/>
    <property type="match status" value="1"/>
</dbReference>
<dbReference type="NCBIfam" id="NF007129">
    <property type="entry name" value="PRK09570.1"/>
    <property type="match status" value="1"/>
</dbReference>
<name>A0A075AWG8_ROZAC</name>
<protein>
    <recommendedName>
        <fullName evidence="2">DNA-directed RNA polymerases I, II, and III subunit RPABC1</fullName>
    </recommendedName>
</protein>
<dbReference type="PIRSF" id="PIRSF000747">
    <property type="entry name" value="RPB5"/>
    <property type="match status" value="1"/>
</dbReference>
<accession>A0A075AWG8</accession>
<dbReference type="GO" id="GO:0006368">
    <property type="term" value="P:transcription elongation by RNA polymerase II"/>
    <property type="evidence" value="ECO:0007669"/>
    <property type="project" value="EnsemblFungi"/>
</dbReference>
<dbReference type="Gene3D" id="3.40.1340.10">
    <property type="entry name" value="RNA polymerase, Rpb5, N-terminal domain"/>
    <property type="match status" value="1"/>
</dbReference>
<dbReference type="InterPro" id="IPR000783">
    <property type="entry name" value="RNA_pol_subH/Rpb5_C"/>
</dbReference>
<keyword evidence="9" id="KW-0240">DNA-directed RNA polymerase</keyword>
<sequence length="198" mass="23187">MNERNTESVRLWRVHKTVHQMVHDRGYVVSQSELDLSLQDFLTKFGQNGMITETDPTNQLYVFFAEELSLGVKSIRDFVDKMSESNVFRGIIIHRQKMTPPANKVIEQLSHKFTLEKFEESELVVNITEHILVPKHQLMSDEEKKELLEKYHLKESQLPRILISDPVARYYGLKRGQVVKITRASETAGRYVTYRMAY</sequence>
<dbReference type="HOGENOM" id="CLU_058320_0_0_1"/>
<dbReference type="Proteomes" id="UP000281549">
    <property type="component" value="Unassembled WGS sequence"/>
</dbReference>
<evidence type="ECO:0000259" key="6">
    <source>
        <dbReference type="Pfam" id="PF01191"/>
    </source>
</evidence>
<dbReference type="EMBL" id="KE560931">
    <property type="protein sequence ID" value="EPZ34645.1"/>
    <property type="molecule type" value="Genomic_DNA"/>
</dbReference>
<evidence type="ECO:0000313" key="9">
    <source>
        <dbReference type="EMBL" id="RKP21562.1"/>
    </source>
</evidence>
<dbReference type="InterPro" id="IPR005571">
    <property type="entry name" value="RNA_pol_Rpb5_N"/>
</dbReference>
<dbReference type="GO" id="GO:0003677">
    <property type="term" value="F:DNA binding"/>
    <property type="evidence" value="ECO:0007669"/>
    <property type="project" value="InterPro"/>
</dbReference>
<dbReference type="InterPro" id="IPR020608">
    <property type="entry name" value="RNA_pol_subH/Rpb5_CS"/>
</dbReference>
<dbReference type="PANTHER" id="PTHR10535">
    <property type="entry name" value="DNA-DIRECTED RNA POLYMERASES I, II, AND III SUBUNIT RPABC1"/>
    <property type="match status" value="1"/>
</dbReference>
<evidence type="ECO:0000313" key="11">
    <source>
        <dbReference type="Proteomes" id="UP000281549"/>
    </source>
</evidence>
<dbReference type="SUPFAM" id="SSF55287">
    <property type="entry name" value="RPB5-like RNA polymerase subunit"/>
    <property type="match status" value="1"/>
</dbReference>
<dbReference type="InterPro" id="IPR035913">
    <property type="entry name" value="RPB5-like_sf"/>
</dbReference>
<proteinExistence type="inferred from homology"/>
<dbReference type="OMA" id="VRDRGYF"/>
<dbReference type="GO" id="GO:0005666">
    <property type="term" value="C:RNA polymerase III complex"/>
    <property type="evidence" value="ECO:0007669"/>
    <property type="project" value="EnsemblFungi"/>
</dbReference>
<dbReference type="Pfam" id="PF01191">
    <property type="entry name" value="RNA_pol_Rpb5_C"/>
    <property type="match status" value="1"/>
</dbReference>
<keyword evidence="10" id="KW-1185">Reference proteome</keyword>
<evidence type="ECO:0000256" key="1">
    <source>
        <dbReference type="ARBA" id="ARBA00004123"/>
    </source>
</evidence>
<evidence type="ECO:0000313" key="10">
    <source>
        <dbReference type="Proteomes" id="UP000030755"/>
    </source>
</evidence>
<evidence type="ECO:0000256" key="5">
    <source>
        <dbReference type="ARBA" id="ARBA00025765"/>
    </source>
</evidence>
<dbReference type="EMBL" id="ML004945">
    <property type="protein sequence ID" value="RKP21562.1"/>
    <property type="molecule type" value="Genomic_DNA"/>
</dbReference>
<dbReference type="FunFam" id="3.40.1340.10:FF:000001">
    <property type="entry name" value="DNA-directed RNA polymerases I, II, and III subunit RPABC1"/>
    <property type="match status" value="1"/>
</dbReference>
<feature type="domain" description="RNA polymerase subunit H/Rpb5 C-terminal" evidence="6">
    <location>
        <begin position="125"/>
        <end position="196"/>
    </location>
</feature>
<reference evidence="11" key="2">
    <citation type="journal article" date="2018" name="Nat. Microbiol.">
        <title>Leveraging single-cell genomics to expand the fungal tree of life.</title>
        <authorList>
            <person name="Ahrendt S.R."/>
            <person name="Quandt C.A."/>
            <person name="Ciobanu D."/>
            <person name="Clum A."/>
            <person name="Salamov A."/>
            <person name="Andreopoulos B."/>
            <person name="Cheng J.F."/>
            <person name="Woyke T."/>
            <person name="Pelin A."/>
            <person name="Henrissat B."/>
            <person name="Reynolds N.K."/>
            <person name="Benny G.L."/>
            <person name="Smith M.E."/>
            <person name="James T.Y."/>
            <person name="Grigoriev I.V."/>
        </authorList>
    </citation>
    <scope>NUCLEOTIDE SEQUENCE [LARGE SCALE GENOMIC DNA]</scope>
    <source>
        <strain evidence="11">CSF55</strain>
    </source>
</reference>
<dbReference type="GO" id="GO:0006363">
    <property type="term" value="P:termination of RNA polymerase I transcription"/>
    <property type="evidence" value="ECO:0007669"/>
    <property type="project" value="EnsemblFungi"/>
</dbReference>
<dbReference type="GO" id="GO:0006384">
    <property type="term" value="P:transcription initiation at RNA polymerase III promoter"/>
    <property type="evidence" value="ECO:0007669"/>
    <property type="project" value="EnsemblFungi"/>
</dbReference>
<dbReference type="STRING" id="988480.A0A075AWG8"/>
<evidence type="ECO:0000256" key="4">
    <source>
        <dbReference type="ARBA" id="ARBA00023242"/>
    </source>
</evidence>
<dbReference type="GO" id="GO:0042797">
    <property type="term" value="P:tRNA transcription by RNA polymerase III"/>
    <property type="evidence" value="ECO:0007669"/>
    <property type="project" value="EnsemblFungi"/>
</dbReference>
<comment type="subcellular location">
    <subcellularLocation>
        <location evidence="1">Nucleus</location>
    </subcellularLocation>
</comment>
<dbReference type="HAMAP" id="MF_00025">
    <property type="entry name" value="RNApol_Rpo5_RPB5"/>
    <property type="match status" value="1"/>
</dbReference>
<gene>
    <name evidence="8" type="ORF">O9G_002963</name>
    <name evidence="9" type="ORF">ROZALSC1DRAFT_27048</name>
</gene>
<keyword evidence="4" id="KW-0539">Nucleus</keyword>
<dbReference type="AlphaFoldDB" id="A0A075AWG8"/>
<evidence type="ECO:0000259" key="7">
    <source>
        <dbReference type="Pfam" id="PF03871"/>
    </source>
</evidence>